<comment type="similarity">
    <text evidence="1">Belongs to the trichodiene synthase family.</text>
</comment>
<evidence type="ECO:0000313" key="3">
    <source>
        <dbReference type="EMBL" id="EMD37611.1"/>
    </source>
</evidence>
<dbReference type="Proteomes" id="UP000016930">
    <property type="component" value="Unassembled WGS sequence"/>
</dbReference>
<keyword evidence="4" id="KW-1185">Reference proteome</keyword>
<dbReference type="InterPro" id="IPR008949">
    <property type="entry name" value="Isoprenoid_synthase_dom_sf"/>
</dbReference>
<evidence type="ECO:0000256" key="2">
    <source>
        <dbReference type="ARBA" id="ARBA00023239"/>
    </source>
</evidence>
<sequence>MKTAQLAEYDGGTSISTSPVITFDGPAPLLNSSMCSNLTPESAWNIAGWGTDSMPAWAALLIGWLGLDDIIASATSDAINDVLKGLNITSFPQCKRDPAIEERLNEIVQSISVVKPPHLDIITGSIMSTTVYSHIKNVETKVFIAVYTMILRALDYPDVFESLATQKFHREICCGSIQHRDDMLGQLAKLVSTSWDHFLHFGANAVLSSTLDYLNACFLENISDATTISASTERIPFIEYRRVYGTGAAATYAVFIWDKDQFPDEKVFLQAMPDIILCLSYAKETWKECFKNYIGFHASTPKDRLQEVIDVQYMLEDVV</sequence>
<evidence type="ECO:0000256" key="1">
    <source>
        <dbReference type="ARBA" id="ARBA00007946"/>
    </source>
</evidence>
<dbReference type="Gene3D" id="1.10.600.10">
    <property type="entry name" value="Farnesyl Diphosphate Synthase"/>
    <property type="match status" value="1"/>
</dbReference>
<reference evidence="3 4" key="1">
    <citation type="journal article" date="2012" name="Proc. Natl. Acad. Sci. U.S.A.">
        <title>Comparative genomics of Ceriporiopsis subvermispora and Phanerochaete chrysosporium provide insight into selective ligninolysis.</title>
        <authorList>
            <person name="Fernandez-Fueyo E."/>
            <person name="Ruiz-Duenas F.J."/>
            <person name="Ferreira P."/>
            <person name="Floudas D."/>
            <person name="Hibbett D.S."/>
            <person name="Canessa P."/>
            <person name="Larrondo L.F."/>
            <person name="James T.Y."/>
            <person name="Seelenfreund D."/>
            <person name="Lobos S."/>
            <person name="Polanco R."/>
            <person name="Tello M."/>
            <person name="Honda Y."/>
            <person name="Watanabe T."/>
            <person name="Watanabe T."/>
            <person name="Ryu J.S."/>
            <person name="Kubicek C.P."/>
            <person name="Schmoll M."/>
            <person name="Gaskell J."/>
            <person name="Hammel K.E."/>
            <person name="St John F.J."/>
            <person name="Vanden Wymelenberg A."/>
            <person name="Sabat G."/>
            <person name="Splinter BonDurant S."/>
            <person name="Syed K."/>
            <person name="Yadav J.S."/>
            <person name="Doddapaneni H."/>
            <person name="Subramanian V."/>
            <person name="Lavin J.L."/>
            <person name="Oguiza J.A."/>
            <person name="Perez G."/>
            <person name="Pisabarro A.G."/>
            <person name="Ramirez L."/>
            <person name="Santoyo F."/>
            <person name="Master E."/>
            <person name="Coutinho P.M."/>
            <person name="Henrissat B."/>
            <person name="Lombard V."/>
            <person name="Magnuson J.K."/>
            <person name="Kuees U."/>
            <person name="Hori C."/>
            <person name="Igarashi K."/>
            <person name="Samejima M."/>
            <person name="Held B.W."/>
            <person name="Barry K.W."/>
            <person name="LaButti K.M."/>
            <person name="Lapidus A."/>
            <person name="Lindquist E.A."/>
            <person name="Lucas S.M."/>
            <person name="Riley R."/>
            <person name="Salamov A.A."/>
            <person name="Hoffmeister D."/>
            <person name="Schwenk D."/>
            <person name="Hadar Y."/>
            <person name="Yarden O."/>
            <person name="de Vries R.P."/>
            <person name="Wiebenga A."/>
            <person name="Stenlid J."/>
            <person name="Eastwood D."/>
            <person name="Grigoriev I.V."/>
            <person name="Berka R.M."/>
            <person name="Blanchette R.A."/>
            <person name="Kersten P."/>
            <person name="Martinez A.T."/>
            <person name="Vicuna R."/>
            <person name="Cullen D."/>
        </authorList>
    </citation>
    <scope>NUCLEOTIDE SEQUENCE [LARGE SCALE GENOMIC DNA]</scope>
    <source>
        <strain evidence="3 4">B</strain>
    </source>
</reference>
<proteinExistence type="inferred from homology"/>
<dbReference type="HOGENOM" id="CLU_871533_0_0_1"/>
<dbReference type="EMBL" id="KB445796">
    <property type="protein sequence ID" value="EMD37611.1"/>
    <property type="molecule type" value="Genomic_DNA"/>
</dbReference>
<name>M2RFL9_CERS8</name>
<organism evidence="3 4">
    <name type="scientific">Ceriporiopsis subvermispora (strain B)</name>
    <name type="common">White-rot fungus</name>
    <name type="synonym">Gelatoporia subvermispora</name>
    <dbReference type="NCBI Taxonomy" id="914234"/>
    <lineage>
        <taxon>Eukaryota</taxon>
        <taxon>Fungi</taxon>
        <taxon>Dikarya</taxon>
        <taxon>Basidiomycota</taxon>
        <taxon>Agaricomycotina</taxon>
        <taxon>Agaricomycetes</taxon>
        <taxon>Polyporales</taxon>
        <taxon>Gelatoporiaceae</taxon>
        <taxon>Gelatoporia</taxon>
    </lineage>
</organism>
<keyword evidence="2" id="KW-0456">Lyase</keyword>
<protein>
    <submittedName>
        <fullName evidence="3">Uncharacterized protein</fullName>
    </submittedName>
</protein>
<evidence type="ECO:0000313" key="4">
    <source>
        <dbReference type="Proteomes" id="UP000016930"/>
    </source>
</evidence>
<dbReference type="InterPro" id="IPR024652">
    <property type="entry name" value="Trichodiene_synth"/>
</dbReference>
<gene>
    <name evidence="3" type="ORF">CERSUDRAFT_94613</name>
</gene>
<dbReference type="AlphaFoldDB" id="M2RFL9"/>
<dbReference type="Pfam" id="PF06330">
    <property type="entry name" value="TRI5"/>
    <property type="match status" value="1"/>
</dbReference>
<dbReference type="OrthoDB" id="2998174at2759"/>
<dbReference type="GO" id="GO:0016838">
    <property type="term" value="F:carbon-oxygen lyase activity, acting on phosphates"/>
    <property type="evidence" value="ECO:0007669"/>
    <property type="project" value="InterPro"/>
</dbReference>
<accession>M2RFL9</accession>